<dbReference type="EMBL" id="JFFI01000869">
    <property type="protein sequence ID" value="KXH65536.1"/>
    <property type="molecule type" value="Genomic_DNA"/>
</dbReference>
<gene>
    <name evidence="3" type="ORF">CSAL01_11861</name>
</gene>
<reference evidence="3 4" key="1">
    <citation type="submission" date="2014-02" db="EMBL/GenBank/DDBJ databases">
        <title>The genome sequence of Colletotrichum salicis CBS 607.94.</title>
        <authorList>
            <person name="Baroncelli R."/>
            <person name="Thon M.R."/>
        </authorList>
    </citation>
    <scope>NUCLEOTIDE SEQUENCE [LARGE SCALE GENOMIC DNA]</scope>
    <source>
        <strain evidence="3 4">CBS 607.94</strain>
    </source>
</reference>
<feature type="signal peptide" evidence="2">
    <location>
        <begin position="1"/>
        <end position="16"/>
    </location>
</feature>
<sequence length="293" mass="31848">MYGLHLFLTVASVAAAAPSLLSRSHWPSNEFIRVNWHKDNARGISAISAWDSSGQVLHAAACGSEATLAAMKVRVEADDTGSGVVVLGTNMFQISSGLEVSGGATCSRMYNDADVTVECEVPLGSAVDLKPLSDPSDMIRGCSSSFEHANRMLRLSMFATSPVTTDDATGSHVERDSGVSGRQVDVCPPYTDRRKVGPDHKWHLAEQVTVSKEAVANSDIPYHTLIPLSPAPPNVFSVRALEVLRLSWLIQGRRIQSTARTWKNMAIRILCGEPRGVGLLDFRDNVNLYWKDK</sequence>
<evidence type="ECO:0000313" key="3">
    <source>
        <dbReference type="EMBL" id="KXH65536.1"/>
    </source>
</evidence>
<evidence type="ECO:0000256" key="1">
    <source>
        <dbReference type="SAM" id="MobiDB-lite"/>
    </source>
</evidence>
<feature type="region of interest" description="Disordered" evidence="1">
    <location>
        <begin position="164"/>
        <end position="183"/>
    </location>
</feature>
<dbReference type="OrthoDB" id="3641682at2759"/>
<feature type="chain" id="PRO_5007805504" evidence="2">
    <location>
        <begin position="17"/>
        <end position="293"/>
    </location>
</feature>
<dbReference type="Proteomes" id="UP000070121">
    <property type="component" value="Unassembled WGS sequence"/>
</dbReference>
<dbReference type="AlphaFoldDB" id="A0A135UYT1"/>
<keyword evidence="2" id="KW-0732">Signal</keyword>
<keyword evidence="4" id="KW-1185">Reference proteome</keyword>
<protein>
    <submittedName>
        <fullName evidence="3">Uncharacterized protein</fullName>
    </submittedName>
</protein>
<proteinExistence type="predicted"/>
<comment type="caution">
    <text evidence="3">The sequence shown here is derived from an EMBL/GenBank/DDBJ whole genome shotgun (WGS) entry which is preliminary data.</text>
</comment>
<organism evidence="3 4">
    <name type="scientific">Colletotrichum salicis</name>
    <dbReference type="NCBI Taxonomy" id="1209931"/>
    <lineage>
        <taxon>Eukaryota</taxon>
        <taxon>Fungi</taxon>
        <taxon>Dikarya</taxon>
        <taxon>Ascomycota</taxon>
        <taxon>Pezizomycotina</taxon>
        <taxon>Sordariomycetes</taxon>
        <taxon>Hypocreomycetidae</taxon>
        <taxon>Glomerellales</taxon>
        <taxon>Glomerellaceae</taxon>
        <taxon>Colletotrichum</taxon>
        <taxon>Colletotrichum acutatum species complex</taxon>
    </lineage>
</organism>
<evidence type="ECO:0000256" key="2">
    <source>
        <dbReference type="SAM" id="SignalP"/>
    </source>
</evidence>
<accession>A0A135UYT1</accession>
<evidence type="ECO:0000313" key="4">
    <source>
        <dbReference type="Proteomes" id="UP000070121"/>
    </source>
</evidence>
<name>A0A135UYT1_9PEZI</name>